<sequence>MWSAVSQAFGLIKQSRPDLLSNPRASQDNVGIVVENFLEEDIANDRSSDFAGGPCCSVTRRAASEELEGGLATHLEKNHWHEAAGQPEVVPESTGESVCSQHYLGHPASPQVVSGPERGYDKFSLARKEALVQVLSQCGKVKAINRATFRDRPDVSTGTRVGKMEMLKPVPNFVPIQRHGVMVDYRGLRRVCSRCRLDGHIGHACKTPCCDRCGLFRHATAGCTALTSGAATAARPLTASSVKDICPLRQRLRRQRRHWDALKFDCRFFATAAGKSLRRRETEALNEVFRHIRIVQRGGVRTYFMSGYLTILCDHHQRLLGASSQSDAPQRLHDQPVNDPEVLRFLRAIRAGLV</sequence>
<dbReference type="Proteomes" id="UP000805193">
    <property type="component" value="Unassembled WGS sequence"/>
</dbReference>
<gene>
    <name evidence="1" type="ORF">HPB47_020771</name>
</gene>
<proteinExistence type="predicted"/>
<accession>A0AC60QHR8</accession>
<comment type="caution">
    <text evidence="1">The sequence shown here is derived from an EMBL/GenBank/DDBJ whole genome shotgun (WGS) entry which is preliminary data.</text>
</comment>
<keyword evidence="2" id="KW-1185">Reference proteome</keyword>
<evidence type="ECO:0000313" key="1">
    <source>
        <dbReference type="EMBL" id="KAG0432520.1"/>
    </source>
</evidence>
<organism evidence="1 2">
    <name type="scientific">Ixodes persulcatus</name>
    <name type="common">Taiga tick</name>
    <dbReference type="NCBI Taxonomy" id="34615"/>
    <lineage>
        <taxon>Eukaryota</taxon>
        <taxon>Metazoa</taxon>
        <taxon>Ecdysozoa</taxon>
        <taxon>Arthropoda</taxon>
        <taxon>Chelicerata</taxon>
        <taxon>Arachnida</taxon>
        <taxon>Acari</taxon>
        <taxon>Parasitiformes</taxon>
        <taxon>Ixodida</taxon>
        <taxon>Ixodoidea</taxon>
        <taxon>Ixodidae</taxon>
        <taxon>Ixodinae</taxon>
        <taxon>Ixodes</taxon>
    </lineage>
</organism>
<reference evidence="1 2" key="1">
    <citation type="journal article" date="2020" name="Cell">
        <title>Large-Scale Comparative Analyses of Tick Genomes Elucidate Their Genetic Diversity and Vector Capacities.</title>
        <authorList>
            <consortium name="Tick Genome and Microbiome Consortium (TIGMIC)"/>
            <person name="Jia N."/>
            <person name="Wang J."/>
            <person name="Shi W."/>
            <person name="Du L."/>
            <person name="Sun Y."/>
            <person name="Zhan W."/>
            <person name="Jiang J.F."/>
            <person name="Wang Q."/>
            <person name="Zhang B."/>
            <person name="Ji P."/>
            <person name="Bell-Sakyi L."/>
            <person name="Cui X.M."/>
            <person name="Yuan T.T."/>
            <person name="Jiang B.G."/>
            <person name="Yang W.F."/>
            <person name="Lam T.T."/>
            <person name="Chang Q.C."/>
            <person name="Ding S.J."/>
            <person name="Wang X.J."/>
            <person name="Zhu J.G."/>
            <person name="Ruan X.D."/>
            <person name="Zhao L."/>
            <person name="Wei J.T."/>
            <person name="Ye R.Z."/>
            <person name="Que T.C."/>
            <person name="Du C.H."/>
            <person name="Zhou Y.H."/>
            <person name="Cheng J.X."/>
            <person name="Dai P.F."/>
            <person name="Guo W.B."/>
            <person name="Han X.H."/>
            <person name="Huang E.J."/>
            <person name="Li L.F."/>
            <person name="Wei W."/>
            <person name="Gao Y.C."/>
            <person name="Liu J.Z."/>
            <person name="Shao H.Z."/>
            <person name="Wang X."/>
            <person name="Wang C.C."/>
            <person name="Yang T.C."/>
            <person name="Huo Q.B."/>
            <person name="Li W."/>
            <person name="Chen H.Y."/>
            <person name="Chen S.E."/>
            <person name="Zhou L.G."/>
            <person name="Ni X.B."/>
            <person name="Tian J.H."/>
            <person name="Sheng Y."/>
            <person name="Liu T."/>
            <person name="Pan Y.S."/>
            <person name="Xia L.Y."/>
            <person name="Li J."/>
            <person name="Zhao F."/>
            <person name="Cao W.C."/>
        </authorList>
    </citation>
    <scope>NUCLEOTIDE SEQUENCE [LARGE SCALE GENOMIC DNA]</scope>
    <source>
        <strain evidence="1">Iper-2018</strain>
    </source>
</reference>
<evidence type="ECO:0000313" key="2">
    <source>
        <dbReference type="Proteomes" id="UP000805193"/>
    </source>
</evidence>
<protein>
    <submittedName>
        <fullName evidence="1">Uncharacterized protein</fullName>
    </submittedName>
</protein>
<name>A0AC60QHR8_IXOPE</name>
<dbReference type="EMBL" id="JABSTQ010009143">
    <property type="protein sequence ID" value="KAG0432520.1"/>
    <property type="molecule type" value="Genomic_DNA"/>
</dbReference>